<dbReference type="PROSITE" id="PS00678">
    <property type="entry name" value="WD_REPEATS_1"/>
    <property type="match status" value="1"/>
</dbReference>
<keyword evidence="2" id="KW-0677">Repeat</keyword>
<dbReference type="InterPro" id="IPR015943">
    <property type="entry name" value="WD40/YVTN_repeat-like_dom_sf"/>
</dbReference>
<accession>A0A7S1BEB9</accession>
<dbReference type="SUPFAM" id="SSF50978">
    <property type="entry name" value="WD40 repeat-like"/>
    <property type="match status" value="1"/>
</dbReference>
<evidence type="ECO:0000256" key="1">
    <source>
        <dbReference type="ARBA" id="ARBA00022574"/>
    </source>
</evidence>
<proteinExistence type="predicted"/>
<evidence type="ECO:0000313" key="4">
    <source>
        <dbReference type="EMBL" id="CAD8883187.1"/>
    </source>
</evidence>
<keyword evidence="1" id="KW-0853">WD repeat</keyword>
<dbReference type="SMART" id="SM00320">
    <property type="entry name" value="WD40"/>
    <property type="match status" value="2"/>
</dbReference>
<dbReference type="PANTHER" id="PTHR19854">
    <property type="entry name" value="TRANSDUCIN BETA-LIKE 3"/>
    <property type="match status" value="1"/>
</dbReference>
<dbReference type="PANTHER" id="PTHR19854:SF1">
    <property type="entry name" value="GUANINE NUCLEOTIDE-BINDING PROTEIN SUBUNIT BETA-LIKE PROTEIN 1"/>
    <property type="match status" value="1"/>
</dbReference>
<evidence type="ECO:0000256" key="3">
    <source>
        <dbReference type="SAM" id="MobiDB-lite"/>
    </source>
</evidence>
<protein>
    <recommendedName>
        <fullName evidence="5">Anaphase-promoting complex subunit 4 WD40 domain-containing protein</fullName>
    </recommendedName>
</protein>
<feature type="compositionally biased region" description="Basic and acidic residues" evidence="3">
    <location>
        <begin position="1"/>
        <end position="12"/>
    </location>
</feature>
<evidence type="ECO:0000256" key="2">
    <source>
        <dbReference type="ARBA" id="ARBA00022737"/>
    </source>
</evidence>
<feature type="compositionally biased region" description="Pro residues" evidence="3">
    <location>
        <begin position="13"/>
        <end position="22"/>
    </location>
</feature>
<reference evidence="4" key="1">
    <citation type="submission" date="2021-01" db="EMBL/GenBank/DDBJ databases">
        <authorList>
            <person name="Corre E."/>
            <person name="Pelletier E."/>
            <person name="Niang G."/>
            <person name="Scheremetjew M."/>
            <person name="Finn R."/>
            <person name="Kale V."/>
            <person name="Holt S."/>
            <person name="Cochrane G."/>
            <person name="Meng A."/>
            <person name="Brown T."/>
            <person name="Cohen L."/>
        </authorList>
    </citation>
    <scope>NUCLEOTIDE SEQUENCE</scope>
    <source>
        <strain evidence="4">308</strain>
    </source>
</reference>
<dbReference type="InterPro" id="IPR001680">
    <property type="entry name" value="WD40_rpt"/>
</dbReference>
<dbReference type="InterPro" id="IPR036322">
    <property type="entry name" value="WD40_repeat_dom_sf"/>
</dbReference>
<dbReference type="AlphaFoldDB" id="A0A7S1BEB9"/>
<gene>
    <name evidence="4" type="ORF">CHYS00102_LOCUS10382</name>
</gene>
<evidence type="ECO:0008006" key="5">
    <source>
        <dbReference type="Google" id="ProtNLM"/>
    </source>
</evidence>
<organism evidence="4">
    <name type="scientific">Corethron hystrix</name>
    <dbReference type="NCBI Taxonomy" id="216773"/>
    <lineage>
        <taxon>Eukaryota</taxon>
        <taxon>Sar</taxon>
        <taxon>Stramenopiles</taxon>
        <taxon>Ochrophyta</taxon>
        <taxon>Bacillariophyta</taxon>
        <taxon>Coscinodiscophyceae</taxon>
        <taxon>Corethrophycidae</taxon>
        <taxon>Corethrales</taxon>
        <taxon>Corethraceae</taxon>
        <taxon>Corethron</taxon>
    </lineage>
</organism>
<sequence>MASTRDDGDEPPHTSPSPPPPLFTLRPNPSLRGAVASLQFFSSVSSSPDYECGPPSCSGNFIAACHGGFGGVDFHDLSSRRIAFTAGPFGPDESGISLRRFSKVSRRALFHVRPTNVMSGSSPGGGVVRVFDIERRDVATHTFRTMHYGFCAATSASECRGFDGDGGNMILLPEGEDGATLRDLRSPPRNATVSFRFGGPERGSITSLAMADSFSGSAVVAAGMEGGQVIFCDTRRASVDTSNEVLRLGRNPVLCLEMLSSSSKDGKIKAVAGTAGDAAELLAQPSEERRTAFVLRSDKKSGLEIVGRHSTCSLSSGGRPGVSSCAMRSDGKICAVGGWDRRVRIYDTKKGKPLAVLAVTSGGSMLKKYDQNGSDLRTISKSSVSALDFATDKLGMLAAGYGDGRISVWNIFQQVARKS</sequence>
<dbReference type="InterPro" id="IPR019775">
    <property type="entry name" value="WD40_repeat_CS"/>
</dbReference>
<feature type="region of interest" description="Disordered" evidence="3">
    <location>
        <begin position="1"/>
        <end position="22"/>
    </location>
</feature>
<name>A0A7S1BEB9_9STRA</name>
<dbReference type="Pfam" id="PF00400">
    <property type="entry name" value="WD40"/>
    <property type="match status" value="1"/>
</dbReference>
<dbReference type="EMBL" id="HBFR01014219">
    <property type="protein sequence ID" value="CAD8883187.1"/>
    <property type="molecule type" value="Transcribed_RNA"/>
</dbReference>
<dbReference type="Gene3D" id="2.130.10.10">
    <property type="entry name" value="YVTN repeat-like/Quinoprotein amine dehydrogenase"/>
    <property type="match status" value="1"/>
</dbReference>